<protein>
    <submittedName>
        <fullName evidence="1">Uncharacterized protein</fullName>
    </submittedName>
</protein>
<organism evidence="1 2">
    <name type="scientific">Tetranychus urticae</name>
    <name type="common">Two-spotted spider mite</name>
    <dbReference type="NCBI Taxonomy" id="32264"/>
    <lineage>
        <taxon>Eukaryota</taxon>
        <taxon>Metazoa</taxon>
        <taxon>Ecdysozoa</taxon>
        <taxon>Arthropoda</taxon>
        <taxon>Chelicerata</taxon>
        <taxon>Arachnida</taxon>
        <taxon>Acari</taxon>
        <taxon>Acariformes</taxon>
        <taxon>Trombidiformes</taxon>
        <taxon>Prostigmata</taxon>
        <taxon>Eleutherengona</taxon>
        <taxon>Raphignathae</taxon>
        <taxon>Tetranychoidea</taxon>
        <taxon>Tetranychidae</taxon>
        <taxon>Tetranychus</taxon>
    </lineage>
</organism>
<keyword evidence="2" id="KW-1185">Reference proteome</keyword>
<reference evidence="1" key="2">
    <citation type="submission" date="2015-06" db="UniProtKB">
        <authorList>
            <consortium name="EnsemblMetazoa"/>
        </authorList>
    </citation>
    <scope>IDENTIFICATION</scope>
</reference>
<name>T1KGD1_TETUR</name>
<dbReference type="HOGENOM" id="CLU_3421544_0_0_1"/>
<dbReference type="AlphaFoldDB" id="T1KGD1"/>
<evidence type="ECO:0000313" key="1">
    <source>
        <dbReference type="EnsemblMetazoa" id="tetur11g00380.1"/>
    </source>
</evidence>
<dbReference type="EnsemblMetazoa" id="tetur11g00380.1">
    <property type="protein sequence ID" value="tetur11g00380.1"/>
    <property type="gene ID" value="tetur11g00380"/>
</dbReference>
<reference evidence="2" key="1">
    <citation type="submission" date="2011-08" db="EMBL/GenBank/DDBJ databases">
        <authorList>
            <person name="Rombauts S."/>
        </authorList>
    </citation>
    <scope>NUCLEOTIDE SEQUENCE</scope>
    <source>
        <strain evidence="2">London</strain>
    </source>
</reference>
<proteinExistence type="predicted"/>
<accession>T1KGD1</accession>
<sequence length="24" mass="2890">MESQVIYWQKNQHPLGLTIATEFR</sequence>
<dbReference type="EMBL" id="CAEY01000065">
    <property type="status" value="NOT_ANNOTATED_CDS"/>
    <property type="molecule type" value="Genomic_DNA"/>
</dbReference>
<dbReference type="Proteomes" id="UP000015104">
    <property type="component" value="Unassembled WGS sequence"/>
</dbReference>
<evidence type="ECO:0000313" key="2">
    <source>
        <dbReference type="Proteomes" id="UP000015104"/>
    </source>
</evidence>